<gene>
    <name evidence="1" type="ORF">T11_14238</name>
</gene>
<protein>
    <submittedName>
        <fullName evidence="1">Uncharacterized protein</fullName>
    </submittedName>
</protein>
<name>A0A0V1GSY2_9BILA</name>
<accession>A0A0V1GSY2</accession>
<reference evidence="1 2" key="1">
    <citation type="submission" date="2015-01" db="EMBL/GenBank/DDBJ databases">
        <title>Evolution of Trichinella species and genotypes.</title>
        <authorList>
            <person name="Korhonen P.K."/>
            <person name="Edoardo P."/>
            <person name="Giuseppe L.R."/>
            <person name="Gasser R.B."/>
        </authorList>
    </citation>
    <scope>NUCLEOTIDE SEQUENCE [LARGE SCALE GENOMIC DNA]</scope>
    <source>
        <strain evidence="1">ISS1029</strain>
    </source>
</reference>
<keyword evidence="2" id="KW-1185">Reference proteome</keyword>
<sequence>MANDVEDTLCRFLRSAQLSLRLDESTLSGSGTLQGALRLPGVPSAMLSYIKNCKSRYLHVLPKKGEKRFFKIWTVSGSYIFRLITDSVLESFVGNCPVVVE</sequence>
<evidence type="ECO:0000313" key="1">
    <source>
        <dbReference type="EMBL" id="KRZ01266.1"/>
    </source>
</evidence>
<dbReference type="OrthoDB" id="10068674at2759"/>
<dbReference type="AlphaFoldDB" id="A0A0V1GSY2"/>
<organism evidence="1 2">
    <name type="scientific">Trichinella zimbabwensis</name>
    <dbReference type="NCBI Taxonomy" id="268475"/>
    <lineage>
        <taxon>Eukaryota</taxon>
        <taxon>Metazoa</taxon>
        <taxon>Ecdysozoa</taxon>
        <taxon>Nematoda</taxon>
        <taxon>Enoplea</taxon>
        <taxon>Dorylaimia</taxon>
        <taxon>Trichinellida</taxon>
        <taxon>Trichinellidae</taxon>
        <taxon>Trichinella</taxon>
    </lineage>
</organism>
<proteinExistence type="predicted"/>
<dbReference type="Proteomes" id="UP000055024">
    <property type="component" value="Unassembled WGS sequence"/>
</dbReference>
<dbReference type="EMBL" id="JYDP01000310">
    <property type="protein sequence ID" value="KRZ01266.1"/>
    <property type="molecule type" value="Genomic_DNA"/>
</dbReference>
<evidence type="ECO:0000313" key="2">
    <source>
        <dbReference type="Proteomes" id="UP000055024"/>
    </source>
</evidence>
<comment type="caution">
    <text evidence="1">The sequence shown here is derived from an EMBL/GenBank/DDBJ whole genome shotgun (WGS) entry which is preliminary data.</text>
</comment>